<proteinExistence type="predicted"/>
<reference evidence="2 3" key="1">
    <citation type="submission" date="2022-07" db="EMBL/GenBank/DDBJ databases">
        <title>Genome sequence of Terrisporobacter mayombei DSM6539.</title>
        <authorList>
            <person name="Boeer T."/>
            <person name="Bengelsdorf F.R."/>
            <person name="Daniel R."/>
            <person name="Poehlein A."/>
        </authorList>
    </citation>
    <scope>NUCLEOTIDE SEQUENCE [LARGE SCALE GENOMIC DNA]</scope>
    <source>
        <strain evidence="2 3">DSM 6539</strain>
    </source>
</reference>
<keyword evidence="1" id="KW-1133">Transmembrane helix</keyword>
<accession>A0ABY9Q1A7</accession>
<dbReference type="EMBL" id="CP101637">
    <property type="protein sequence ID" value="WMT81743.1"/>
    <property type="molecule type" value="Genomic_DNA"/>
</dbReference>
<dbReference type="Proteomes" id="UP001235030">
    <property type="component" value="Chromosome"/>
</dbReference>
<sequence>MDIENKNQLSIVAKTVLIIYALYSYIFGNFVMLNVNNETLAGSVTFGFNNTFLGLIISASISFLLLYFCFKGKKLAITLIFVGSALNVIFALMMIETSNFSLYNAIVIIYIAISALVVYLLRPIS</sequence>
<feature type="transmembrane region" description="Helical" evidence="1">
    <location>
        <begin position="101"/>
        <end position="121"/>
    </location>
</feature>
<feature type="transmembrane region" description="Helical" evidence="1">
    <location>
        <begin position="77"/>
        <end position="95"/>
    </location>
</feature>
<organism evidence="2 3">
    <name type="scientific">Terrisporobacter mayombei</name>
    <dbReference type="NCBI Taxonomy" id="1541"/>
    <lineage>
        <taxon>Bacteria</taxon>
        <taxon>Bacillati</taxon>
        <taxon>Bacillota</taxon>
        <taxon>Clostridia</taxon>
        <taxon>Peptostreptococcales</taxon>
        <taxon>Peptostreptococcaceae</taxon>
        <taxon>Terrisporobacter</taxon>
    </lineage>
</organism>
<keyword evidence="1" id="KW-0472">Membrane</keyword>
<keyword evidence="1" id="KW-0812">Transmembrane</keyword>
<feature type="transmembrane region" description="Helical" evidence="1">
    <location>
        <begin position="52"/>
        <end position="70"/>
    </location>
</feature>
<keyword evidence="3" id="KW-1185">Reference proteome</keyword>
<evidence type="ECO:0000313" key="2">
    <source>
        <dbReference type="EMBL" id="WMT81743.1"/>
    </source>
</evidence>
<evidence type="ECO:0000313" key="3">
    <source>
        <dbReference type="Proteomes" id="UP001235030"/>
    </source>
</evidence>
<protein>
    <submittedName>
        <fullName evidence="2">Uncharacterized protein</fullName>
    </submittedName>
</protein>
<gene>
    <name evidence="2" type="ORF">TEMA_20910</name>
</gene>
<dbReference type="RefSeq" id="WP_228103868.1">
    <property type="nucleotide sequence ID" value="NZ_CP101637.1"/>
</dbReference>
<evidence type="ECO:0000256" key="1">
    <source>
        <dbReference type="SAM" id="Phobius"/>
    </source>
</evidence>
<name>A0ABY9Q1A7_9FIRM</name>
<feature type="transmembrane region" description="Helical" evidence="1">
    <location>
        <begin position="12"/>
        <end position="32"/>
    </location>
</feature>